<comment type="subcellular location">
    <subcellularLocation>
        <location evidence="1">Cell membrane</location>
        <topology evidence="1">Multi-pass membrane protein</topology>
    </subcellularLocation>
</comment>
<reference evidence="8" key="1">
    <citation type="journal article" date="2017" name="Appl. Environ. Microbiol.">
        <title>Molecular characterization of an Endozoicomonas-like organism causing infection in king scallop Pecten maximus L.</title>
        <authorList>
            <person name="Cano I."/>
            <person name="van Aerle R."/>
            <person name="Ross S."/>
            <person name="Verner-Jeffreys D.W."/>
            <person name="Paley R.K."/>
            <person name="Rimmer G."/>
            <person name="Ryder D."/>
            <person name="Hooper P."/>
            <person name="Stone D."/>
            <person name="Feist S.W."/>
        </authorList>
    </citation>
    <scope>NUCLEOTIDE SEQUENCE</scope>
</reference>
<feature type="transmembrane region" description="Helical" evidence="6">
    <location>
        <begin position="236"/>
        <end position="255"/>
    </location>
</feature>
<evidence type="ECO:0000259" key="7">
    <source>
        <dbReference type="Pfam" id="PF00892"/>
    </source>
</evidence>
<dbReference type="SUPFAM" id="SSF103481">
    <property type="entry name" value="Multidrug resistance efflux transporter EmrE"/>
    <property type="match status" value="2"/>
</dbReference>
<feature type="transmembrane region" description="Helical" evidence="6">
    <location>
        <begin position="38"/>
        <end position="55"/>
    </location>
</feature>
<feature type="transmembrane region" description="Helical" evidence="6">
    <location>
        <begin position="202"/>
        <end position="224"/>
    </location>
</feature>
<feature type="transmembrane region" description="Helical" evidence="6">
    <location>
        <begin position="120"/>
        <end position="138"/>
    </location>
</feature>
<evidence type="ECO:0000256" key="1">
    <source>
        <dbReference type="ARBA" id="ARBA00004651"/>
    </source>
</evidence>
<comment type="caution">
    <text evidence="8">The sequence shown here is derived from an EMBL/GenBank/DDBJ whole genome shotgun (WGS) entry which is preliminary data.</text>
</comment>
<gene>
    <name evidence="8" type="ORF">CI610_02015</name>
</gene>
<proteinExistence type="predicted"/>
<evidence type="ECO:0000256" key="6">
    <source>
        <dbReference type="SAM" id="Phobius"/>
    </source>
</evidence>
<dbReference type="EMBL" id="NSIT01000104">
    <property type="protein sequence ID" value="PJE79029.1"/>
    <property type="molecule type" value="Genomic_DNA"/>
</dbReference>
<dbReference type="PANTHER" id="PTHR42920">
    <property type="entry name" value="OS03G0707200 PROTEIN-RELATED"/>
    <property type="match status" value="1"/>
</dbReference>
<feature type="transmembrane region" description="Helical" evidence="6">
    <location>
        <begin position="67"/>
        <end position="86"/>
    </location>
</feature>
<name>A0A2H9T757_9ZZZZ</name>
<keyword evidence="2" id="KW-1003">Cell membrane</keyword>
<evidence type="ECO:0000256" key="2">
    <source>
        <dbReference type="ARBA" id="ARBA00022475"/>
    </source>
</evidence>
<keyword evidence="4 6" id="KW-1133">Transmembrane helix</keyword>
<evidence type="ECO:0000256" key="3">
    <source>
        <dbReference type="ARBA" id="ARBA00022692"/>
    </source>
</evidence>
<keyword evidence="5 6" id="KW-0472">Membrane</keyword>
<feature type="transmembrane region" description="Helical" evidence="6">
    <location>
        <begin position="175"/>
        <end position="196"/>
    </location>
</feature>
<feature type="domain" description="EamA" evidence="7">
    <location>
        <begin position="6"/>
        <end position="137"/>
    </location>
</feature>
<feature type="domain" description="EamA" evidence="7">
    <location>
        <begin position="146"/>
        <end position="278"/>
    </location>
</feature>
<dbReference type="InterPro" id="IPR051258">
    <property type="entry name" value="Diverse_Substrate_Transporter"/>
</dbReference>
<dbReference type="AlphaFoldDB" id="A0A2H9T757"/>
<keyword evidence="3 6" id="KW-0812">Transmembrane</keyword>
<protein>
    <recommendedName>
        <fullName evidence="7">EamA domain-containing protein</fullName>
    </recommendedName>
</protein>
<sequence length="298" mass="32420">MNKTMMADMGLLMVAIVWGSGYVAVSLALDAHIAPCYLLAFRFLGAALLISLFFWRKLKQISRANIAAGLLIGILLFLAFALQTIGLEYTTASNNAFITSANVIIVPFLYWLIKRQKPDVFAFSASFIMLVGLCVLSLNDLQRINVGDLMTLGCALFFAGHIMIVSHFTKNHDPVLLTLLQLFFAGILAAITALIFERPPEALTLQAWGSIGYLTLFSTLLCYIGQNVCQKFTAPTNAAIILSTESLFGALLAIIMLDEGLTNSLCIGGGLIFTAVIIAETRLSFLPFKSRFTAPTES</sequence>
<evidence type="ECO:0000313" key="8">
    <source>
        <dbReference type="EMBL" id="PJE79029.1"/>
    </source>
</evidence>
<evidence type="ECO:0000256" key="5">
    <source>
        <dbReference type="ARBA" id="ARBA00023136"/>
    </source>
</evidence>
<feature type="transmembrane region" description="Helical" evidence="6">
    <location>
        <begin position="261"/>
        <end position="279"/>
    </location>
</feature>
<organism evidence="8">
    <name type="scientific">invertebrate metagenome</name>
    <dbReference type="NCBI Taxonomy" id="1711999"/>
    <lineage>
        <taxon>unclassified sequences</taxon>
        <taxon>metagenomes</taxon>
        <taxon>organismal metagenomes</taxon>
    </lineage>
</organism>
<dbReference type="Pfam" id="PF00892">
    <property type="entry name" value="EamA"/>
    <property type="match status" value="2"/>
</dbReference>
<feature type="transmembrane region" description="Helical" evidence="6">
    <location>
        <begin position="92"/>
        <end position="113"/>
    </location>
</feature>
<evidence type="ECO:0000256" key="4">
    <source>
        <dbReference type="ARBA" id="ARBA00022989"/>
    </source>
</evidence>
<dbReference type="InterPro" id="IPR000620">
    <property type="entry name" value="EamA_dom"/>
</dbReference>
<dbReference type="InterPro" id="IPR037185">
    <property type="entry name" value="EmrE-like"/>
</dbReference>
<feature type="transmembrane region" description="Helical" evidence="6">
    <location>
        <begin position="150"/>
        <end position="168"/>
    </location>
</feature>
<dbReference type="PANTHER" id="PTHR42920:SF5">
    <property type="entry name" value="EAMA DOMAIN-CONTAINING PROTEIN"/>
    <property type="match status" value="1"/>
</dbReference>
<dbReference type="GO" id="GO:0005886">
    <property type="term" value="C:plasma membrane"/>
    <property type="evidence" value="ECO:0007669"/>
    <property type="project" value="UniProtKB-SubCell"/>
</dbReference>
<accession>A0A2H9T757</accession>